<dbReference type="InterPro" id="IPR008622">
    <property type="entry name" value="FliT"/>
</dbReference>
<evidence type="ECO:0000256" key="1">
    <source>
        <dbReference type="ARBA" id="ARBA00004514"/>
    </source>
</evidence>
<reference evidence="8 9" key="1">
    <citation type="submission" date="2017-01" db="EMBL/GenBank/DDBJ databases">
        <title>Draft genome sequence of Bacillus oleronius.</title>
        <authorList>
            <person name="Allam M."/>
        </authorList>
    </citation>
    <scope>NUCLEOTIDE SEQUENCE [LARGE SCALE GENOMIC DNA]</scope>
    <source>
        <strain evidence="8 9">DSM 9356</strain>
    </source>
</reference>
<comment type="function">
    <text evidence="5">May act as an export chaperone for the filament capping protein FliD.</text>
</comment>
<evidence type="ECO:0000313" key="9">
    <source>
        <dbReference type="Proteomes" id="UP000189761"/>
    </source>
</evidence>
<comment type="subcellular location">
    <subcellularLocation>
        <location evidence="1">Cytoplasm</location>
        <location evidence="1">Cytosol</location>
    </subcellularLocation>
</comment>
<protein>
    <recommendedName>
        <fullName evidence="7">Flagellar protein FliT</fullName>
    </recommendedName>
</protein>
<evidence type="ECO:0000313" key="8">
    <source>
        <dbReference type="EMBL" id="OOP65995.1"/>
    </source>
</evidence>
<organism evidence="8 9">
    <name type="scientific">Heyndrickxia oleronia</name>
    <dbReference type="NCBI Taxonomy" id="38875"/>
    <lineage>
        <taxon>Bacteria</taxon>
        <taxon>Bacillati</taxon>
        <taxon>Bacillota</taxon>
        <taxon>Bacilli</taxon>
        <taxon>Bacillales</taxon>
        <taxon>Bacillaceae</taxon>
        <taxon>Heyndrickxia</taxon>
    </lineage>
</organism>
<dbReference type="AlphaFoldDB" id="A0A8E2LBJ2"/>
<evidence type="ECO:0000256" key="7">
    <source>
        <dbReference type="ARBA" id="ARBA00093797"/>
    </source>
</evidence>
<gene>
    <name evidence="8" type="ORF">BWZ43_23295</name>
</gene>
<evidence type="ECO:0000256" key="5">
    <source>
        <dbReference type="ARBA" id="ARBA00093765"/>
    </source>
</evidence>
<keyword evidence="4" id="KW-0143">Chaperone</keyword>
<dbReference type="EMBL" id="MTLA01000395">
    <property type="protein sequence ID" value="OOP65995.1"/>
    <property type="molecule type" value="Genomic_DNA"/>
</dbReference>
<evidence type="ECO:0000256" key="2">
    <source>
        <dbReference type="ARBA" id="ARBA00022490"/>
    </source>
</evidence>
<comment type="caution">
    <text evidence="8">The sequence shown here is derived from an EMBL/GenBank/DDBJ whole genome shotgun (WGS) entry which is preliminary data.</text>
</comment>
<evidence type="ECO:0000256" key="6">
    <source>
        <dbReference type="ARBA" id="ARBA00093785"/>
    </source>
</evidence>
<proteinExistence type="inferred from homology"/>
<accession>A0A8E2LBJ2</accession>
<sequence length="115" mass="13694">MSAVQKCFSLTEKLITSVQKVNEQNREEFITMIEELLDEREQLLRMIKPPFSKEEQIIGEKIVLMNDTLQNLLNIQKQNIQKDINSLSKKKTSMNKYINPYQNMQTDGYFYDKRK</sequence>
<comment type="similarity">
    <text evidence="6">Belongs to the bacillales FliT family.</text>
</comment>
<dbReference type="Pfam" id="PF05400">
    <property type="entry name" value="FliT"/>
    <property type="match status" value="1"/>
</dbReference>
<keyword evidence="9" id="KW-1185">Reference proteome</keyword>
<evidence type="ECO:0000256" key="3">
    <source>
        <dbReference type="ARBA" id="ARBA00022795"/>
    </source>
</evidence>
<evidence type="ECO:0000256" key="4">
    <source>
        <dbReference type="ARBA" id="ARBA00023186"/>
    </source>
</evidence>
<dbReference type="Proteomes" id="UP000189761">
    <property type="component" value="Unassembled WGS sequence"/>
</dbReference>
<keyword evidence="2" id="KW-0963">Cytoplasm</keyword>
<dbReference type="RefSeq" id="WP_078111321.1">
    <property type="nucleotide sequence ID" value="NZ_CP065424.1"/>
</dbReference>
<keyword evidence="3" id="KW-1005">Bacterial flagellum biogenesis</keyword>
<name>A0A8E2LBJ2_9BACI</name>